<dbReference type="AlphaFoldDB" id="A0A6J7M0L1"/>
<proteinExistence type="predicted"/>
<protein>
    <submittedName>
        <fullName evidence="1">Unannotated protein</fullName>
    </submittedName>
</protein>
<evidence type="ECO:0000313" key="1">
    <source>
        <dbReference type="EMBL" id="CAB4972223.1"/>
    </source>
</evidence>
<name>A0A6J7M0L1_9ZZZZ</name>
<sequence>MTGIGRPLAASLARAGTTAAGVRVPASRGRVRALAVLASTAVVAGGLGIAGAPAAQAVANSVVVSSFDAGPIGVSGTVTFTPTAPAGFLSITVGLPDSEYTTGFSGTCATNDITVAINGTSLPIACGTGTDGAYKTILAYNYWSSPALTVTDVITMTWGANVATRSGASAAAPFQISTTISPPYAFTPVTPTLAGSTPVAPAVPAAPAAPLAPPAPPLPAPESLPPVAGVAPAAEVPPGASSGSVNGVPVTTTVTVNPAGGVQVSGGGSTVALADVGPDGLPLPASGGGLAGAPGGGLSVSASGFLPQSQADVYMYSEQLWLGKAIVDAGGSVSMSLTIPSWATPGGHTLQFVGYQGPYTSIVLSTGIAVAASAPQQSAAQSASVQAGAGEFTARFRRGSADLSPAAKTGMRGVVDDLATGTAGATVACTATHLAPGTAQARGLWGRREAAVRALLTGAGCDTIAIDEGTISVVSGQPGLAIRVAATAG</sequence>
<organism evidence="1">
    <name type="scientific">freshwater metagenome</name>
    <dbReference type="NCBI Taxonomy" id="449393"/>
    <lineage>
        <taxon>unclassified sequences</taxon>
        <taxon>metagenomes</taxon>
        <taxon>ecological metagenomes</taxon>
    </lineage>
</organism>
<gene>
    <name evidence="1" type="ORF">UFOPK3772_03473</name>
</gene>
<dbReference type="EMBL" id="CAFBNE010000212">
    <property type="protein sequence ID" value="CAB4972223.1"/>
    <property type="molecule type" value="Genomic_DNA"/>
</dbReference>
<accession>A0A6J7M0L1</accession>
<reference evidence="1" key="1">
    <citation type="submission" date="2020-05" db="EMBL/GenBank/DDBJ databases">
        <authorList>
            <person name="Chiriac C."/>
            <person name="Salcher M."/>
            <person name="Ghai R."/>
            <person name="Kavagutti S V."/>
        </authorList>
    </citation>
    <scope>NUCLEOTIDE SEQUENCE</scope>
</reference>